<evidence type="ECO:0000313" key="6">
    <source>
        <dbReference type="Proteomes" id="UP000663854"/>
    </source>
</evidence>
<feature type="chain" id="PRO_5036222846" description="EGF-like domain-containing protein" evidence="2">
    <location>
        <begin position="21"/>
        <end position="306"/>
    </location>
</feature>
<evidence type="ECO:0000313" key="5">
    <source>
        <dbReference type="EMBL" id="CAF1292392.1"/>
    </source>
</evidence>
<feature type="domain" description="EGF-like" evidence="3">
    <location>
        <begin position="167"/>
        <end position="207"/>
    </location>
</feature>
<feature type="domain" description="EGF-like" evidence="3">
    <location>
        <begin position="211"/>
        <end position="251"/>
    </location>
</feature>
<dbReference type="PROSITE" id="PS50026">
    <property type="entry name" value="EGF_3"/>
    <property type="match status" value="2"/>
</dbReference>
<dbReference type="InterPro" id="IPR051830">
    <property type="entry name" value="NOTCH_homolog"/>
</dbReference>
<comment type="caution">
    <text evidence="4">The sequence shown here is derived from an EMBL/GenBank/DDBJ whole genome shotgun (WGS) entry which is preliminary data.</text>
</comment>
<dbReference type="PROSITE" id="PS01186">
    <property type="entry name" value="EGF_2"/>
    <property type="match status" value="1"/>
</dbReference>
<feature type="disulfide bond" evidence="1">
    <location>
        <begin position="241"/>
        <end position="250"/>
    </location>
</feature>
<comment type="caution">
    <text evidence="1">Lacks conserved residue(s) required for the propagation of feature annotation.</text>
</comment>
<organism evidence="4 6">
    <name type="scientific">Rotaria sordida</name>
    <dbReference type="NCBI Taxonomy" id="392033"/>
    <lineage>
        <taxon>Eukaryota</taxon>
        <taxon>Metazoa</taxon>
        <taxon>Spiralia</taxon>
        <taxon>Gnathifera</taxon>
        <taxon>Rotifera</taxon>
        <taxon>Eurotatoria</taxon>
        <taxon>Bdelloidea</taxon>
        <taxon>Philodinida</taxon>
        <taxon>Philodinidae</taxon>
        <taxon>Rotaria</taxon>
    </lineage>
</organism>
<dbReference type="SMART" id="SM00181">
    <property type="entry name" value="EGF"/>
    <property type="match status" value="3"/>
</dbReference>
<keyword evidence="1" id="KW-1015">Disulfide bond</keyword>
<dbReference type="Proteomes" id="UP000663870">
    <property type="component" value="Unassembled WGS sequence"/>
</dbReference>
<evidence type="ECO:0000256" key="1">
    <source>
        <dbReference type="PROSITE-ProRule" id="PRU00076"/>
    </source>
</evidence>
<feature type="disulfide bond" evidence="1">
    <location>
        <begin position="197"/>
        <end position="206"/>
    </location>
</feature>
<evidence type="ECO:0000313" key="7">
    <source>
        <dbReference type="Proteomes" id="UP000663870"/>
    </source>
</evidence>
<dbReference type="Proteomes" id="UP000663854">
    <property type="component" value="Unassembled WGS sequence"/>
</dbReference>
<protein>
    <recommendedName>
        <fullName evidence="3">EGF-like domain-containing protein</fullName>
    </recommendedName>
</protein>
<dbReference type="PANTHER" id="PTHR24033:SF232">
    <property type="entry name" value="LAMININ SUBUNIT GAMMA-2-RELATED"/>
    <property type="match status" value="1"/>
</dbReference>
<evidence type="ECO:0000256" key="2">
    <source>
        <dbReference type="SAM" id="SignalP"/>
    </source>
</evidence>
<sequence>MNSLIVVLVFTVFLYSSGEAANCNDGSNPCGLDAVHYNLANGYQCSQSGPNSVVCTCPGGYEIDRPCRICSRSNPLQNPCRNDTGRLITCLENNDLGTGYSCLCLNLITQIPEQTVHPNCGEPFTSPTNTSTNTTAQSSCANGGVSIGTTCKCPSGFIGTSCNQSQPEELCRNVICKNNGACAIRNPNGPYESVCLCRASFSGEYCEIQGTLGFCSSSSCLNGAACREVVIGATRTAYCDCLLGYRGVKCDTRYFSCPVAGKFRDDEMYEQGKYFECSNLAGGLRLERKSCAKGLRFNTGTQACTD</sequence>
<dbReference type="PROSITE" id="PS00022">
    <property type="entry name" value="EGF_1"/>
    <property type="match status" value="2"/>
</dbReference>
<gene>
    <name evidence="5" type="ORF">JXQ802_LOCUS29065</name>
    <name evidence="4" type="ORF">PYM288_LOCUS3846</name>
</gene>
<dbReference type="Gene3D" id="2.10.25.10">
    <property type="entry name" value="Laminin"/>
    <property type="match status" value="2"/>
</dbReference>
<dbReference type="EMBL" id="CAJNOL010001122">
    <property type="protein sequence ID" value="CAF1292392.1"/>
    <property type="molecule type" value="Genomic_DNA"/>
</dbReference>
<name>A0A813RQ03_9BILA</name>
<keyword evidence="1" id="KW-0245">EGF-like domain</keyword>
<proteinExistence type="predicted"/>
<dbReference type="InterPro" id="IPR000742">
    <property type="entry name" value="EGF"/>
</dbReference>
<evidence type="ECO:0000259" key="3">
    <source>
        <dbReference type="PROSITE" id="PS50026"/>
    </source>
</evidence>
<keyword evidence="7" id="KW-1185">Reference proteome</keyword>
<evidence type="ECO:0000313" key="4">
    <source>
        <dbReference type="EMBL" id="CAF0785460.1"/>
    </source>
</evidence>
<dbReference type="PANTHER" id="PTHR24033">
    <property type="entry name" value="EGF-LIKE DOMAIN-CONTAINING PROTEIN"/>
    <property type="match status" value="1"/>
</dbReference>
<feature type="signal peptide" evidence="2">
    <location>
        <begin position="1"/>
        <end position="20"/>
    </location>
</feature>
<dbReference type="AlphaFoldDB" id="A0A813RQ03"/>
<dbReference type="EMBL" id="CAJNOH010000032">
    <property type="protein sequence ID" value="CAF0785460.1"/>
    <property type="molecule type" value="Genomic_DNA"/>
</dbReference>
<reference evidence="4" key="1">
    <citation type="submission" date="2021-02" db="EMBL/GenBank/DDBJ databases">
        <authorList>
            <person name="Nowell W R."/>
        </authorList>
    </citation>
    <scope>NUCLEOTIDE SEQUENCE</scope>
</reference>
<keyword evidence="2" id="KW-0732">Signal</keyword>
<dbReference type="SUPFAM" id="SSF57196">
    <property type="entry name" value="EGF/Laminin"/>
    <property type="match status" value="2"/>
</dbReference>
<accession>A0A813RQ03</accession>